<organism evidence="9 10">
    <name type="scientific">Xenotaenia resolanae</name>
    <dbReference type="NCBI Taxonomy" id="208358"/>
    <lineage>
        <taxon>Eukaryota</taxon>
        <taxon>Metazoa</taxon>
        <taxon>Chordata</taxon>
        <taxon>Craniata</taxon>
        <taxon>Vertebrata</taxon>
        <taxon>Euteleostomi</taxon>
        <taxon>Actinopterygii</taxon>
        <taxon>Neopterygii</taxon>
        <taxon>Teleostei</taxon>
        <taxon>Neoteleostei</taxon>
        <taxon>Acanthomorphata</taxon>
        <taxon>Ovalentaria</taxon>
        <taxon>Atherinomorphae</taxon>
        <taxon>Cyprinodontiformes</taxon>
        <taxon>Goodeidae</taxon>
        <taxon>Xenotaenia</taxon>
    </lineage>
</organism>
<comment type="caution">
    <text evidence="9">The sequence shown here is derived from an EMBL/GenBank/DDBJ whole genome shotgun (WGS) entry which is preliminary data.</text>
</comment>
<keyword evidence="3" id="KW-1003">Cell membrane</keyword>
<evidence type="ECO:0000313" key="9">
    <source>
        <dbReference type="EMBL" id="MEQ2278096.1"/>
    </source>
</evidence>
<evidence type="ECO:0000259" key="8">
    <source>
        <dbReference type="SMART" id="SM00907"/>
    </source>
</evidence>
<keyword evidence="5" id="KW-0472">Membrane</keyword>
<evidence type="ECO:0000256" key="4">
    <source>
        <dbReference type="ARBA" id="ARBA00022729"/>
    </source>
</evidence>
<comment type="similarity">
    <text evidence="2">Belongs to the GDNFR family.</text>
</comment>
<evidence type="ECO:0000256" key="1">
    <source>
        <dbReference type="ARBA" id="ARBA00004236"/>
    </source>
</evidence>
<proteinExistence type="inferred from homology"/>
<keyword evidence="7" id="KW-0325">Glycoprotein</keyword>
<protein>
    <recommendedName>
        <fullName evidence="8">GDNF/GAS1 domain-containing protein</fullName>
    </recommendedName>
</protein>
<dbReference type="PANTHER" id="PTHR10269">
    <property type="entry name" value="GDNF RECEPTOR ALPHA"/>
    <property type="match status" value="1"/>
</dbReference>
<evidence type="ECO:0000313" key="10">
    <source>
        <dbReference type="Proteomes" id="UP001444071"/>
    </source>
</evidence>
<comment type="subcellular location">
    <subcellularLocation>
        <location evidence="1">Cell membrane</location>
    </subcellularLocation>
</comment>
<evidence type="ECO:0000256" key="7">
    <source>
        <dbReference type="ARBA" id="ARBA00023180"/>
    </source>
</evidence>
<dbReference type="InterPro" id="IPR003438">
    <property type="entry name" value="GDNF_rcpt"/>
</dbReference>
<gene>
    <name evidence="9" type="ORF">XENORESO_012562</name>
</gene>
<keyword evidence="10" id="KW-1185">Reference proteome</keyword>
<evidence type="ECO:0000256" key="6">
    <source>
        <dbReference type="ARBA" id="ARBA00023170"/>
    </source>
</evidence>
<dbReference type="EMBL" id="JAHRIM010093974">
    <property type="protein sequence ID" value="MEQ2278096.1"/>
    <property type="molecule type" value="Genomic_DNA"/>
</dbReference>
<dbReference type="Proteomes" id="UP001444071">
    <property type="component" value="Unassembled WGS sequence"/>
</dbReference>
<dbReference type="Gene3D" id="1.10.220.110">
    <property type="entry name" value="GDNF binding domain"/>
    <property type="match status" value="1"/>
</dbReference>
<dbReference type="InterPro" id="IPR037193">
    <property type="entry name" value="GDNF_alpha"/>
</dbReference>
<accession>A0ABV0X888</accession>
<evidence type="ECO:0000256" key="5">
    <source>
        <dbReference type="ARBA" id="ARBA00023136"/>
    </source>
</evidence>
<feature type="non-terminal residue" evidence="9">
    <location>
        <position position="81"/>
    </location>
</feature>
<dbReference type="SUPFAM" id="SSF110035">
    <property type="entry name" value="GDNF receptor-like"/>
    <property type="match status" value="1"/>
</dbReference>
<dbReference type="PANTHER" id="PTHR10269:SF2">
    <property type="entry name" value="GDNF FAMILY RECEPTOR ALPHA-4"/>
    <property type="match status" value="1"/>
</dbReference>
<reference evidence="9 10" key="1">
    <citation type="submission" date="2021-06" db="EMBL/GenBank/DDBJ databases">
        <authorList>
            <person name="Palmer J.M."/>
        </authorList>
    </citation>
    <scope>NUCLEOTIDE SEQUENCE [LARGE SCALE GENOMIC DNA]</scope>
    <source>
        <strain evidence="9 10">XR_2019</strain>
        <tissue evidence="9">Muscle</tissue>
    </source>
</reference>
<dbReference type="Pfam" id="PF02351">
    <property type="entry name" value="GDNF"/>
    <property type="match status" value="1"/>
</dbReference>
<dbReference type="InterPro" id="IPR016017">
    <property type="entry name" value="GDNF/GAS1"/>
</dbReference>
<evidence type="ECO:0000256" key="2">
    <source>
        <dbReference type="ARBA" id="ARBA00005961"/>
    </source>
</evidence>
<dbReference type="PRINTS" id="PR01316">
    <property type="entry name" value="GDNFRECEPTOR"/>
</dbReference>
<feature type="domain" description="GDNF/GAS1" evidence="8">
    <location>
        <begin position="1"/>
        <end position="80"/>
    </location>
</feature>
<keyword evidence="4" id="KW-0732">Signal</keyword>
<evidence type="ECO:0000256" key="3">
    <source>
        <dbReference type="ARBA" id="ARBA00022475"/>
    </source>
</evidence>
<feature type="non-terminal residue" evidence="9">
    <location>
        <position position="1"/>
    </location>
</feature>
<name>A0ABV0X888_9TELE</name>
<sequence>SRLAQFQLDCEPSETSANGCKEGNYGRCLLAYTGLIGSTINSNYVDNSTTNVAPWCTCSPSGGTEEECDHFLGFFTDNSCL</sequence>
<keyword evidence="6" id="KW-0675">Receptor</keyword>
<dbReference type="SMART" id="SM00907">
    <property type="entry name" value="GDNF"/>
    <property type="match status" value="1"/>
</dbReference>